<reference evidence="2" key="1">
    <citation type="journal article" date="2019" name="Int. J. Syst. Evol. Microbiol.">
        <title>The Global Catalogue of Microorganisms (GCM) 10K type strain sequencing project: providing services to taxonomists for standard genome sequencing and annotation.</title>
        <authorList>
            <consortium name="The Broad Institute Genomics Platform"/>
            <consortium name="The Broad Institute Genome Sequencing Center for Infectious Disease"/>
            <person name="Wu L."/>
            <person name="Ma J."/>
        </authorList>
    </citation>
    <scope>NUCLEOTIDE SEQUENCE [LARGE SCALE GENOMIC DNA]</scope>
    <source>
        <strain evidence="2">JCM 14303</strain>
    </source>
</reference>
<dbReference type="Proteomes" id="UP001500363">
    <property type="component" value="Unassembled WGS sequence"/>
</dbReference>
<comment type="caution">
    <text evidence="1">The sequence shown here is derived from an EMBL/GenBank/DDBJ whole genome shotgun (WGS) entry which is preliminary data.</text>
</comment>
<evidence type="ECO:0008006" key="3">
    <source>
        <dbReference type="Google" id="ProtNLM"/>
    </source>
</evidence>
<keyword evidence="2" id="KW-1185">Reference proteome</keyword>
<name>A0ABP4M374_9ACTN</name>
<evidence type="ECO:0000313" key="2">
    <source>
        <dbReference type="Proteomes" id="UP001500363"/>
    </source>
</evidence>
<proteinExistence type="predicted"/>
<organism evidence="1 2">
    <name type="scientific">Kribbella lupini</name>
    <dbReference type="NCBI Taxonomy" id="291602"/>
    <lineage>
        <taxon>Bacteria</taxon>
        <taxon>Bacillati</taxon>
        <taxon>Actinomycetota</taxon>
        <taxon>Actinomycetes</taxon>
        <taxon>Propionibacteriales</taxon>
        <taxon>Kribbellaceae</taxon>
        <taxon>Kribbella</taxon>
    </lineage>
</organism>
<sequence>MRWRDFVRWVTAAARAVMTTKVVTRVEGPSDRPMLRATTAAAASGINLLRAERARWVALVVARGGVARR</sequence>
<evidence type="ECO:0000313" key="1">
    <source>
        <dbReference type="EMBL" id="GAA1535594.1"/>
    </source>
</evidence>
<protein>
    <recommendedName>
        <fullName evidence="3">Secreted protein</fullName>
    </recommendedName>
</protein>
<accession>A0ABP4M374</accession>
<dbReference type="EMBL" id="BAAANC010000002">
    <property type="protein sequence ID" value="GAA1535594.1"/>
    <property type="molecule type" value="Genomic_DNA"/>
</dbReference>
<gene>
    <name evidence="1" type="ORF">GCM10009741_42670</name>
</gene>